<dbReference type="Proteomes" id="UP000326546">
    <property type="component" value="Chromosome"/>
</dbReference>
<gene>
    <name evidence="2" type="ORF">FY030_10230</name>
</gene>
<evidence type="ECO:0000313" key="2">
    <source>
        <dbReference type="EMBL" id="QFG69033.1"/>
    </source>
</evidence>
<protein>
    <submittedName>
        <fullName evidence="2">VOC family protein</fullName>
    </submittedName>
</protein>
<proteinExistence type="predicted"/>
<accession>A0A5J6V7H3</accession>
<dbReference type="Pfam" id="PF18029">
    <property type="entry name" value="Glyoxalase_6"/>
    <property type="match status" value="1"/>
</dbReference>
<dbReference type="EMBL" id="CP044427">
    <property type="protein sequence ID" value="QFG69033.1"/>
    <property type="molecule type" value="Genomic_DNA"/>
</dbReference>
<dbReference type="AlphaFoldDB" id="A0A5J6V7H3"/>
<sequence>MIRIGAIVLNTADPERAGAFWSHALGYDRATNPDFLVPQHSGASRFHLDRTDRTHLDLWTDSKAEQRAEVERLISLGATRVDWDYPEDADFIVLADPTGNLFCVIDIGAPN</sequence>
<dbReference type="OrthoDB" id="5524593at2"/>
<feature type="domain" description="Glyoxalase-like" evidence="1">
    <location>
        <begin position="7"/>
        <end position="105"/>
    </location>
</feature>
<dbReference type="KEGG" id="serw:FY030_10230"/>
<dbReference type="PANTHER" id="PTHR35908:SF1">
    <property type="entry name" value="CONSERVED PROTEIN"/>
    <property type="match status" value="1"/>
</dbReference>
<dbReference type="InterPro" id="IPR041581">
    <property type="entry name" value="Glyoxalase_6"/>
</dbReference>
<name>A0A5J6V7H3_9MICO</name>
<reference evidence="2 3" key="1">
    <citation type="submission" date="2019-09" db="EMBL/GenBank/DDBJ databases">
        <title>Serinicoccus pratensis sp. nov., isolated from meadow soil.</title>
        <authorList>
            <person name="Zhang W."/>
        </authorList>
    </citation>
    <scope>NUCLEOTIDE SEQUENCE [LARGE SCALE GENOMIC DNA]</scope>
    <source>
        <strain evidence="2 3">W204</strain>
    </source>
</reference>
<dbReference type="CDD" id="cd06587">
    <property type="entry name" value="VOC"/>
    <property type="match status" value="1"/>
</dbReference>
<evidence type="ECO:0000259" key="1">
    <source>
        <dbReference type="Pfam" id="PF18029"/>
    </source>
</evidence>
<dbReference type="Gene3D" id="3.10.180.10">
    <property type="entry name" value="2,3-Dihydroxybiphenyl 1,2-Dioxygenase, domain 1"/>
    <property type="match status" value="1"/>
</dbReference>
<keyword evidence="3" id="KW-1185">Reference proteome</keyword>
<dbReference type="RefSeq" id="WP_158061418.1">
    <property type="nucleotide sequence ID" value="NZ_CP044427.1"/>
</dbReference>
<organism evidence="2 3">
    <name type="scientific">Ornithinimicrobium pratense</name>
    <dbReference type="NCBI Taxonomy" id="2593973"/>
    <lineage>
        <taxon>Bacteria</taxon>
        <taxon>Bacillati</taxon>
        <taxon>Actinomycetota</taxon>
        <taxon>Actinomycetes</taxon>
        <taxon>Micrococcales</taxon>
        <taxon>Ornithinimicrobiaceae</taxon>
        <taxon>Ornithinimicrobium</taxon>
    </lineage>
</organism>
<dbReference type="PANTHER" id="PTHR35908">
    <property type="entry name" value="HYPOTHETICAL FUSION PROTEIN"/>
    <property type="match status" value="1"/>
</dbReference>
<dbReference type="InterPro" id="IPR029068">
    <property type="entry name" value="Glyas_Bleomycin-R_OHBP_Dase"/>
</dbReference>
<evidence type="ECO:0000313" key="3">
    <source>
        <dbReference type="Proteomes" id="UP000326546"/>
    </source>
</evidence>
<dbReference type="SUPFAM" id="SSF54593">
    <property type="entry name" value="Glyoxalase/Bleomycin resistance protein/Dihydroxybiphenyl dioxygenase"/>
    <property type="match status" value="1"/>
</dbReference>